<dbReference type="OrthoDB" id="10346401at2759"/>
<keyword evidence="2" id="KW-1185">Reference proteome</keyword>
<proteinExistence type="predicted"/>
<organism evidence="1 2">
    <name type="scientific">Mytilus galloprovincialis</name>
    <name type="common">Mediterranean mussel</name>
    <dbReference type="NCBI Taxonomy" id="29158"/>
    <lineage>
        <taxon>Eukaryota</taxon>
        <taxon>Metazoa</taxon>
        <taxon>Spiralia</taxon>
        <taxon>Lophotrochozoa</taxon>
        <taxon>Mollusca</taxon>
        <taxon>Bivalvia</taxon>
        <taxon>Autobranchia</taxon>
        <taxon>Pteriomorphia</taxon>
        <taxon>Mytilida</taxon>
        <taxon>Mytiloidea</taxon>
        <taxon>Mytilidae</taxon>
        <taxon>Mytilinae</taxon>
        <taxon>Mytilus</taxon>
    </lineage>
</organism>
<dbReference type="EMBL" id="UYJE01005103">
    <property type="protein sequence ID" value="VDI33955.1"/>
    <property type="molecule type" value="Genomic_DNA"/>
</dbReference>
<gene>
    <name evidence="1" type="ORF">MGAL_10B034389</name>
</gene>
<accession>A0A8B6EIS4</accession>
<dbReference type="Proteomes" id="UP000596742">
    <property type="component" value="Unassembled WGS sequence"/>
</dbReference>
<dbReference type="AlphaFoldDB" id="A0A8B6EIS4"/>
<comment type="caution">
    <text evidence="1">The sequence shown here is derived from an EMBL/GenBank/DDBJ whole genome shotgun (WGS) entry which is preliminary data.</text>
</comment>
<evidence type="ECO:0000313" key="2">
    <source>
        <dbReference type="Proteomes" id="UP000596742"/>
    </source>
</evidence>
<sequence length="271" mass="31932">MSTVKVRKNIFSICLGDARKKEPKKKALLIADSRGRYLADEISTEKFIDIKIISEPGLNINKTHIIWKSIKANIKKKDRAILFLWIAPCDLTTKEGKFISLTYNTSKYHSKIDNLVTKFSTLKAQIESRYKHTKVCFLECPPYSIKLYNKHQGHEDPNKFTEQTARLENQIFYLNRQIRRLNTQIFRVRSTNKPLKDPNNNSQTIKDRNKKSNLYYSPNFTRDLLRQTKFPGQKTKYYTDFKILKDGLHPSPLLSKLWIRKILKRVVELCY</sequence>
<reference evidence="1" key="1">
    <citation type="submission" date="2018-11" db="EMBL/GenBank/DDBJ databases">
        <authorList>
            <person name="Alioto T."/>
            <person name="Alioto T."/>
        </authorList>
    </citation>
    <scope>NUCLEOTIDE SEQUENCE</scope>
</reference>
<protein>
    <submittedName>
        <fullName evidence="1">Uncharacterized protein</fullName>
    </submittedName>
</protein>
<evidence type="ECO:0000313" key="1">
    <source>
        <dbReference type="EMBL" id="VDI33955.1"/>
    </source>
</evidence>
<name>A0A8B6EIS4_MYTGA</name>